<evidence type="ECO:0000256" key="5">
    <source>
        <dbReference type="ARBA" id="ARBA00023315"/>
    </source>
</evidence>
<dbReference type="GO" id="GO:0009252">
    <property type="term" value="P:peptidoglycan biosynthetic process"/>
    <property type="evidence" value="ECO:0007669"/>
    <property type="project" value="UniProtKB-KW"/>
</dbReference>
<gene>
    <name evidence="7" type="ORF">R6G71_07425</name>
</gene>
<dbReference type="GO" id="GO:0016755">
    <property type="term" value="F:aminoacyltransferase activity"/>
    <property type="evidence" value="ECO:0007669"/>
    <property type="project" value="InterPro"/>
</dbReference>
<dbReference type="PANTHER" id="PTHR36174">
    <property type="entry name" value="LIPID II:GLYCINE GLYCYLTRANSFERASE"/>
    <property type="match status" value="1"/>
</dbReference>
<dbReference type="EMBL" id="JAWNFU010000004">
    <property type="protein sequence ID" value="MDY5153867.1"/>
    <property type="molecule type" value="Genomic_DNA"/>
</dbReference>
<dbReference type="SUPFAM" id="SSF55729">
    <property type="entry name" value="Acyl-CoA N-acyltransferases (Nat)"/>
    <property type="match status" value="2"/>
</dbReference>
<dbReference type="Gene3D" id="1.20.58.90">
    <property type="match status" value="1"/>
</dbReference>
<dbReference type="GO" id="GO:0008360">
    <property type="term" value="P:regulation of cell shape"/>
    <property type="evidence" value="ECO:0007669"/>
    <property type="project" value="UniProtKB-KW"/>
</dbReference>
<evidence type="ECO:0000313" key="7">
    <source>
        <dbReference type="EMBL" id="MDY5153867.1"/>
    </source>
</evidence>
<dbReference type="Gene3D" id="3.40.630.30">
    <property type="match status" value="2"/>
</dbReference>
<proteinExistence type="inferred from homology"/>
<dbReference type="AlphaFoldDB" id="A0AAW9HU49"/>
<evidence type="ECO:0000256" key="6">
    <source>
        <dbReference type="ARBA" id="ARBA00023316"/>
    </source>
</evidence>
<reference evidence="7" key="1">
    <citation type="submission" date="2023-10" db="EMBL/GenBank/DDBJ databases">
        <title>Whole Genome based description of the genera Actinobaculum and Actinotignum reveals a complex phylogenetic relationship within the species included in the genus Actinotignum.</title>
        <authorList>
            <person name="Jensen C.S."/>
            <person name="Dargis R."/>
            <person name="Kemp M."/>
            <person name="Christensen J.J."/>
        </authorList>
    </citation>
    <scope>NUCLEOTIDE SEQUENCE</scope>
    <source>
        <strain evidence="7">Actinobaculum_suis_CCUG19206T</strain>
    </source>
</reference>
<dbReference type="PANTHER" id="PTHR36174:SF1">
    <property type="entry name" value="LIPID II:GLYCINE GLYCYLTRANSFERASE"/>
    <property type="match status" value="1"/>
</dbReference>
<dbReference type="InterPro" id="IPR016181">
    <property type="entry name" value="Acyl_CoA_acyltransferase"/>
</dbReference>
<dbReference type="Proteomes" id="UP001273799">
    <property type="component" value="Unassembled WGS sequence"/>
</dbReference>
<dbReference type="InterPro" id="IPR050644">
    <property type="entry name" value="PG_Glycine_Bridge_Synth"/>
</dbReference>
<evidence type="ECO:0000256" key="3">
    <source>
        <dbReference type="ARBA" id="ARBA00022960"/>
    </source>
</evidence>
<accession>A0AAW9HU49</accession>
<evidence type="ECO:0000256" key="2">
    <source>
        <dbReference type="ARBA" id="ARBA00022679"/>
    </source>
</evidence>
<protein>
    <submittedName>
        <fullName evidence="7">Peptidoglycan bridge formation glycyltransferase FemA/FemB family protein</fullName>
    </submittedName>
</protein>
<sequence length="432" mass="49221">MMRFRPLTASEYTNFVKTAPRLFVQQLPEYAQARTELGSRVEFVGVVEETPGPDGQAGEPRVLAAASIRYQPWRRFFWRTHIQYGPTIDWSDLPLVKFFFAGLREYLAKQKRVLSLRVTPRLDMHTYEDIKIVADNPAAGPALDVLSQIGFQRVNIEFFDRGDIPGRFIYVKDIAGLDFEEATATLAKGLRRRFHNEGRYGVTVKFLGPEDFGYLDGLHESTTDRVEGMPTISEDSRRLYISLMKHLGRERSFVCVAFFSPVAYISQLETTREESLARIEVLQERKQTKARDRELAELDKTLTHTAEQIAAAQEVHEKYGDNIPINSALGFQCNQELILLLGGMDKRFTQFARDYPVERAAFKWACDRQLDIYNTFAVSGIWDETAPDAPVIRFKRWLNGRVEEYPGTYDLALSPLARPLGATEGGKTLTAV</sequence>
<dbReference type="GO" id="GO:0071555">
    <property type="term" value="P:cell wall organization"/>
    <property type="evidence" value="ECO:0007669"/>
    <property type="project" value="UniProtKB-KW"/>
</dbReference>
<evidence type="ECO:0000313" key="8">
    <source>
        <dbReference type="Proteomes" id="UP001273799"/>
    </source>
</evidence>
<dbReference type="RefSeq" id="WP_083329949.1">
    <property type="nucleotide sequence ID" value="NZ_FNAU01000001.1"/>
</dbReference>
<dbReference type="InterPro" id="IPR003447">
    <property type="entry name" value="FEMABX"/>
</dbReference>
<name>A0AAW9HU49_9ACTO</name>
<keyword evidence="6" id="KW-0961">Cell wall biogenesis/degradation</keyword>
<comment type="caution">
    <text evidence="7">The sequence shown here is derived from an EMBL/GenBank/DDBJ whole genome shotgun (WGS) entry which is preliminary data.</text>
</comment>
<dbReference type="PROSITE" id="PS51191">
    <property type="entry name" value="FEMABX"/>
    <property type="match status" value="1"/>
</dbReference>
<keyword evidence="3" id="KW-0133">Cell shape</keyword>
<keyword evidence="4" id="KW-0573">Peptidoglycan synthesis</keyword>
<dbReference type="Pfam" id="PF02388">
    <property type="entry name" value="FemAB"/>
    <property type="match status" value="1"/>
</dbReference>
<evidence type="ECO:0000256" key="1">
    <source>
        <dbReference type="ARBA" id="ARBA00009943"/>
    </source>
</evidence>
<keyword evidence="2" id="KW-0808">Transferase</keyword>
<keyword evidence="5" id="KW-0012">Acyltransferase</keyword>
<evidence type="ECO:0000256" key="4">
    <source>
        <dbReference type="ARBA" id="ARBA00022984"/>
    </source>
</evidence>
<organism evidence="7 8">
    <name type="scientific">Actinobaculum suis</name>
    <dbReference type="NCBI Taxonomy" id="1657"/>
    <lineage>
        <taxon>Bacteria</taxon>
        <taxon>Bacillati</taxon>
        <taxon>Actinomycetota</taxon>
        <taxon>Actinomycetes</taxon>
        <taxon>Actinomycetales</taxon>
        <taxon>Actinomycetaceae</taxon>
        <taxon>Actinobaculum</taxon>
    </lineage>
</organism>
<comment type="similarity">
    <text evidence="1">Belongs to the FemABX family.</text>
</comment>